<dbReference type="PANTHER" id="PTHR24403:SF67">
    <property type="entry name" value="FI01116P-RELATED"/>
    <property type="match status" value="1"/>
</dbReference>
<comment type="caution">
    <text evidence="7">The sequence shown here is derived from an EMBL/GenBank/DDBJ whole genome shotgun (WGS) entry which is preliminary data.</text>
</comment>
<keyword evidence="3 5" id="KW-0863">Zinc-finger</keyword>
<reference evidence="7" key="1">
    <citation type="submission" date="2022-03" db="EMBL/GenBank/DDBJ databases">
        <authorList>
            <person name="Sayadi A."/>
        </authorList>
    </citation>
    <scope>NUCLEOTIDE SEQUENCE</scope>
</reference>
<evidence type="ECO:0000256" key="4">
    <source>
        <dbReference type="ARBA" id="ARBA00022833"/>
    </source>
</evidence>
<dbReference type="GO" id="GO:0005634">
    <property type="term" value="C:nucleus"/>
    <property type="evidence" value="ECO:0007669"/>
    <property type="project" value="TreeGrafter"/>
</dbReference>
<name>A0A9P0KQK7_ACAOB</name>
<evidence type="ECO:0000313" key="8">
    <source>
        <dbReference type="Proteomes" id="UP001152888"/>
    </source>
</evidence>
<dbReference type="AlphaFoldDB" id="A0A9P0KQK7"/>
<dbReference type="PROSITE" id="PS00028">
    <property type="entry name" value="ZINC_FINGER_C2H2_1"/>
    <property type="match status" value="4"/>
</dbReference>
<evidence type="ECO:0000313" key="7">
    <source>
        <dbReference type="EMBL" id="CAH1980901.1"/>
    </source>
</evidence>
<dbReference type="InterPro" id="IPR050688">
    <property type="entry name" value="Zinc_finger/UBP_domain"/>
</dbReference>
<evidence type="ECO:0000256" key="5">
    <source>
        <dbReference type="PROSITE-ProRule" id="PRU00042"/>
    </source>
</evidence>
<dbReference type="PROSITE" id="PS50157">
    <property type="entry name" value="ZINC_FINGER_C2H2_2"/>
    <property type="match status" value="3"/>
</dbReference>
<keyword evidence="4" id="KW-0862">Zinc</keyword>
<dbReference type="OrthoDB" id="3561125at2759"/>
<dbReference type="EMBL" id="CAKOFQ010006901">
    <property type="protein sequence ID" value="CAH1980901.1"/>
    <property type="molecule type" value="Genomic_DNA"/>
</dbReference>
<dbReference type="SUPFAM" id="SSF57667">
    <property type="entry name" value="beta-beta-alpha zinc fingers"/>
    <property type="match status" value="1"/>
</dbReference>
<dbReference type="PANTHER" id="PTHR24403">
    <property type="entry name" value="ZINC FINGER PROTEIN"/>
    <property type="match status" value="1"/>
</dbReference>
<organism evidence="7 8">
    <name type="scientific">Acanthoscelides obtectus</name>
    <name type="common">Bean weevil</name>
    <name type="synonym">Bruchus obtectus</name>
    <dbReference type="NCBI Taxonomy" id="200917"/>
    <lineage>
        <taxon>Eukaryota</taxon>
        <taxon>Metazoa</taxon>
        <taxon>Ecdysozoa</taxon>
        <taxon>Arthropoda</taxon>
        <taxon>Hexapoda</taxon>
        <taxon>Insecta</taxon>
        <taxon>Pterygota</taxon>
        <taxon>Neoptera</taxon>
        <taxon>Endopterygota</taxon>
        <taxon>Coleoptera</taxon>
        <taxon>Polyphaga</taxon>
        <taxon>Cucujiformia</taxon>
        <taxon>Chrysomeloidea</taxon>
        <taxon>Chrysomelidae</taxon>
        <taxon>Bruchinae</taxon>
        <taxon>Bruchini</taxon>
        <taxon>Acanthoscelides</taxon>
    </lineage>
</organism>
<feature type="domain" description="C2H2-type" evidence="6">
    <location>
        <begin position="149"/>
        <end position="176"/>
    </location>
</feature>
<protein>
    <recommendedName>
        <fullName evidence="6">C2H2-type domain-containing protein</fullName>
    </recommendedName>
</protein>
<dbReference type="GO" id="GO:0008270">
    <property type="term" value="F:zinc ion binding"/>
    <property type="evidence" value="ECO:0007669"/>
    <property type="project" value="UniProtKB-KW"/>
</dbReference>
<feature type="domain" description="C2H2-type" evidence="6">
    <location>
        <begin position="178"/>
        <end position="206"/>
    </location>
</feature>
<dbReference type="InterPro" id="IPR036236">
    <property type="entry name" value="Znf_C2H2_sf"/>
</dbReference>
<sequence>MEADKGESFICYKCGYTAHTKRTLIKHIKSGNCNLKTDIKKASITANFYVCTQCSEEFDKKSNLNSHIVKKHPEIISSLSCKVYECKTCDYKTLSKCNFSRHILIHQDASNYKLSCPHCNATFKQRIALEDHIVKKHPEFVKSIKRSIYECPNCPYKTVIKHRIDEHVMIHSDAVPMHKCIHCKAAFRRRRTLEDHIVIKHPEVKSSVTRKIYQCPYCSYRTLDTNKFQTHLLKHPGAVSSIKCEYCNAVFQKNTSLGDHTIQKHPEHITAVTCKIHHCPDPTLWDCENTGKKD</sequence>
<dbReference type="InterPro" id="IPR013087">
    <property type="entry name" value="Znf_C2H2_type"/>
</dbReference>
<proteinExistence type="predicted"/>
<keyword evidence="1" id="KW-0479">Metal-binding</keyword>
<dbReference type="Pfam" id="PF13912">
    <property type="entry name" value="zf-C2H2_6"/>
    <property type="match status" value="1"/>
</dbReference>
<evidence type="ECO:0000256" key="2">
    <source>
        <dbReference type="ARBA" id="ARBA00022737"/>
    </source>
</evidence>
<feature type="domain" description="C2H2-type" evidence="6">
    <location>
        <begin position="49"/>
        <end position="72"/>
    </location>
</feature>
<evidence type="ECO:0000256" key="3">
    <source>
        <dbReference type="ARBA" id="ARBA00022771"/>
    </source>
</evidence>
<keyword evidence="8" id="KW-1185">Reference proteome</keyword>
<accession>A0A9P0KQK7</accession>
<evidence type="ECO:0000259" key="6">
    <source>
        <dbReference type="PROSITE" id="PS50157"/>
    </source>
</evidence>
<dbReference type="Proteomes" id="UP001152888">
    <property type="component" value="Unassembled WGS sequence"/>
</dbReference>
<dbReference type="Pfam" id="PF00096">
    <property type="entry name" value="zf-C2H2"/>
    <property type="match status" value="2"/>
</dbReference>
<keyword evidence="2" id="KW-0677">Repeat</keyword>
<dbReference type="GO" id="GO:0010468">
    <property type="term" value="P:regulation of gene expression"/>
    <property type="evidence" value="ECO:0007669"/>
    <property type="project" value="TreeGrafter"/>
</dbReference>
<evidence type="ECO:0000256" key="1">
    <source>
        <dbReference type="ARBA" id="ARBA00022723"/>
    </source>
</evidence>
<dbReference type="Gene3D" id="3.30.160.60">
    <property type="entry name" value="Classic Zinc Finger"/>
    <property type="match status" value="4"/>
</dbReference>
<gene>
    <name evidence="7" type="ORF">ACAOBT_LOCUS14229</name>
</gene>
<dbReference type="SMART" id="SM00355">
    <property type="entry name" value="ZnF_C2H2"/>
    <property type="match status" value="8"/>
</dbReference>